<sequence>MINAVIHWRNKFQQRFGKVSGDPVMFQRRPQRFRVTAFCQLAICLYTQRFTLDATANTFKSIGDALPARRAL</sequence>
<evidence type="ECO:0008006" key="3">
    <source>
        <dbReference type="Google" id="ProtNLM"/>
    </source>
</evidence>
<evidence type="ECO:0000313" key="1">
    <source>
        <dbReference type="EMBL" id="SUB15361.1"/>
    </source>
</evidence>
<dbReference type="Proteomes" id="UP000254640">
    <property type="component" value="Unassembled WGS sequence"/>
</dbReference>
<reference evidence="1 2" key="1">
    <citation type="submission" date="2018-06" db="EMBL/GenBank/DDBJ databases">
        <authorList>
            <consortium name="Pathogen Informatics"/>
            <person name="Doyle S."/>
        </authorList>
    </citation>
    <scope>NUCLEOTIDE SEQUENCE [LARGE SCALE GENOMIC DNA]</scope>
    <source>
        <strain evidence="1 2">NCTC9381</strain>
    </source>
</reference>
<evidence type="ECO:0000313" key="2">
    <source>
        <dbReference type="Proteomes" id="UP000254640"/>
    </source>
</evidence>
<accession>A0A379ABU6</accession>
<proteinExistence type="predicted"/>
<dbReference type="AlphaFoldDB" id="A0A379ABU6"/>
<keyword evidence="2" id="KW-1185">Reference proteome</keyword>
<protein>
    <recommendedName>
        <fullName evidence="3">Transposase</fullName>
    </recommendedName>
</protein>
<organism evidence="1 2">
    <name type="scientific">Enterobacter agglomerans</name>
    <name type="common">Erwinia herbicola</name>
    <name type="synonym">Pantoea agglomerans</name>
    <dbReference type="NCBI Taxonomy" id="549"/>
    <lineage>
        <taxon>Bacteria</taxon>
        <taxon>Pseudomonadati</taxon>
        <taxon>Pseudomonadota</taxon>
        <taxon>Gammaproteobacteria</taxon>
        <taxon>Enterobacterales</taxon>
        <taxon>Erwiniaceae</taxon>
        <taxon>Pantoea</taxon>
        <taxon>Pantoea agglomerans group</taxon>
    </lineage>
</organism>
<gene>
    <name evidence="1" type="ORF">NCTC9381_01237</name>
</gene>
<dbReference type="EMBL" id="UGSO01000001">
    <property type="protein sequence ID" value="SUB15361.1"/>
    <property type="molecule type" value="Genomic_DNA"/>
</dbReference>
<name>A0A379ABU6_ENTAG</name>